<evidence type="ECO:0000256" key="7">
    <source>
        <dbReference type="ARBA" id="ARBA00023136"/>
    </source>
</evidence>
<comment type="subcellular location">
    <subcellularLocation>
        <location evidence="1">Cell membrane</location>
        <topology evidence="1">Multi-pass membrane protein</topology>
    </subcellularLocation>
</comment>
<evidence type="ECO:0000313" key="11">
    <source>
        <dbReference type="EMBL" id="RZC41118.1"/>
    </source>
</evidence>
<evidence type="ECO:0000256" key="5">
    <source>
        <dbReference type="ARBA" id="ARBA00022725"/>
    </source>
</evidence>
<feature type="transmembrane region" description="Helical" evidence="10">
    <location>
        <begin position="181"/>
        <end position="202"/>
    </location>
</feature>
<sequence length="293" mass="34355">MEKFDWTVTIRPNMFILKLVGLWPEGDESYKFNLYTFYVIFSITIFVYGHNFTQALNILFVINDLEAVIRTIYISLTLSIAVIKTYCIIRNMKTLKQLMIIINSDIFQPKSEKQKKLVKSNLSEWKRFYNTKVSPSYEITYVYQCISLLFIATTNINIDFNSSLEYQNINFFRFTSDSNKFFNWIVFVQFFASAVSIALSLFQLTVVTPFSNEFYTYAIYGVAVIVEIFIYCWFDNEVELKSKKIPCAIFESDWTDASLTVKKKMVFFTMKCQTPIKLSALNLFYLSIGNFIT</sequence>
<keyword evidence="8" id="KW-0675">Receptor</keyword>
<gene>
    <name evidence="11" type="ORF">BDFB_012027</name>
</gene>
<evidence type="ECO:0000256" key="1">
    <source>
        <dbReference type="ARBA" id="ARBA00004651"/>
    </source>
</evidence>
<feature type="transmembrane region" description="Helical" evidence="10">
    <location>
        <begin position="71"/>
        <end position="89"/>
    </location>
</feature>
<keyword evidence="9" id="KW-0807">Transducer</keyword>
<keyword evidence="2" id="KW-1003">Cell membrane</keyword>
<evidence type="ECO:0000256" key="4">
    <source>
        <dbReference type="ARBA" id="ARBA00022692"/>
    </source>
</evidence>
<evidence type="ECO:0000313" key="12">
    <source>
        <dbReference type="Proteomes" id="UP000292052"/>
    </source>
</evidence>
<dbReference type="GO" id="GO:0004984">
    <property type="term" value="F:olfactory receptor activity"/>
    <property type="evidence" value="ECO:0007669"/>
    <property type="project" value="InterPro"/>
</dbReference>
<dbReference type="Proteomes" id="UP000292052">
    <property type="component" value="Unassembled WGS sequence"/>
</dbReference>
<keyword evidence="12" id="KW-1185">Reference proteome</keyword>
<dbReference type="Pfam" id="PF02949">
    <property type="entry name" value="7tm_6"/>
    <property type="match status" value="1"/>
</dbReference>
<proteinExistence type="predicted"/>
<organism evidence="11 12">
    <name type="scientific">Asbolus verrucosus</name>
    <name type="common">Desert ironclad beetle</name>
    <dbReference type="NCBI Taxonomy" id="1661398"/>
    <lineage>
        <taxon>Eukaryota</taxon>
        <taxon>Metazoa</taxon>
        <taxon>Ecdysozoa</taxon>
        <taxon>Arthropoda</taxon>
        <taxon>Hexapoda</taxon>
        <taxon>Insecta</taxon>
        <taxon>Pterygota</taxon>
        <taxon>Neoptera</taxon>
        <taxon>Endopterygota</taxon>
        <taxon>Coleoptera</taxon>
        <taxon>Polyphaga</taxon>
        <taxon>Cucujiformia</taxon>
        <taxon>Tenebrionidae</taxon>
        <taxon>Pimeliinae</taxon>
        <taxon>Asbolus</taxon>
    </lineage>
</organism>
<dbReference type="InterPro" id="IPR004117">
    <property type="entry name" value="7tm6_olfct_rcpt"/>
</dbReference>
<feature type="transmembrane region" description="Helical" evidence="10">
    <location>
        <begin position="214"/>
        <end position="234"/>
    </location>
</feature>
<dbReference type="PANTHER" id="PTHR21137">
    <property type="entry name" value="ODORANT RECEPTOR"/>
    <property type="match status" value="1"/>
</dbReference>
<feature type="transmembrane region" description="Helical" evidence="10">
    <location>
        <begin position="32"/>
        <end position="51"/>
    </location>
</feature>
<evidence type="ECO:0000256" key="3">
    <source>
        <dbReference type="ARBA" id="ARBA00022606"/>
    </source>
</evidence>
<evidence type="ECO:0000256" key="2">
    <source>
        <dbReference type="ARBA" id="ARBA00022475"/>
    </source>
</evidence>
<evidence type="ECO:0000256" key="10">
    <source>
        <dbReference type="SAM" id="Phobius"/>
    </source>
</evidence>
<evidence type="ECO:0000256" key="9">
    <source>
        <dbReference type="ARBA" id="ARBA00023224"/>
    </source>
</evidence>
<keyword evidence="3" id="KW-0716">Sensory transduction</keyword>
<keyword evidence="5" id="KW-0552">Olfaction</keyword>
<dbReference type="PANTHER" id="PTHR21137:SF35">
    <property type="entry name" value="ODORANT RECEPTOR 19A-RELATED"/>
    <property type="match status" value="1"/>
</dbReference>
<reference evidence="11 12" key="1">
    <citation type="submission" date="2017-03" db="EMBL/GenBank/DDBJ databases">
        <title>Genome of the blue death feigning beetle - Asbolus verrucosus.</title>
        <authorList>
            <person name="Rider S.D."/>
        </authorList>
    </citation>
    <scope>NUCLEOTIDE SEQUENCE [LARGE SCALE GENOMIC DNA]</scope>
    <source>
        <strain evidence="11">Butters</strain>
        <tissue evidence="11">Head and leg muscle</tissue>
    </source>
</reference>
<protein>
    <submittedName>
        <fullName evidence="11">7tm 6 domain containing protein</fullName>
    </submittedName>
</protein>
<accession>A0A482W9Q4</accession>
<dbReference type="OrthoDB" id="8196465at2759"/>
<dbReference type="GO" id="GO:0005886">
    <property type="term" value="C:plasma membrane"/>
    <property type="evidence" value="ECO:0007669"/>
    <property type="project" value="UniProtKB-SubCell"/>
</dbReference>
<keyword evidence="6 10" id="KW-1133">Transmembrane helix</keyword>
<comment type="caution">
    <text evidence="11">The sequence shown here is derived from an EMBL/GenBank/DDBJ whole genome shotgun (WGS) entry which is preliminary data.</text>
</comment>
<dbReference type="AlphaFoldDB" id="A0A482W9Q4"/>
<keyword evidence="7 10" id="KW-0472">Membrane</keyword>
<evidence type="ECO:0000256" key="8">
    <source>
        <dbReference type="ARBA" id="ARBA00023170"/>
    </source>
</evidence>
<evidence type="ECO:0000256" key="6">
    <source>
        <dbReference type="ARBA" id="ARBA00022989"/>
    </source>
</evidence>
<dbReference type="GO" id="GO:0007165">
    <property type="term" value="P:signal transduction"/>
    <property type="evidence" value="ECO:0007669"/>
    <property type="project" value="UniProtKB-KW"/>
</dbReference>
<feature type="non-terminal residue" evidence="11">
    <location>
        <position position="293"/>
    </location>
</feature>
<dbReference type="EMBL" id="QDEB01020064">
    <property type="protein sequence ID" value="RZC41118.1"/>
    <property type="molecule type" value="Genomic_DNA"/>
</dbReference>
<name>A0A482W9Q4_ASBVE</name>
<dbReference type="GO" id="GO:0005549">
    <property type="term" value="F:odorant binding"/>
    <property type="evidence" value="ECO:0007669"/>
    <property type="project" value="InterPro"/>
</dbReference>
<keyword evidence="4 10" id="KW-0812">Transmembrane</keyword>